<organism evidence="1 2">
    <name type="scientific">Actinocorallia longicatena</name>
    <dbReference type="NCBI Taxonomy" id="111803"/>
    <lineage>
        <taxon>Bacteria</taxon>
        <taxon>Bacillati</taxon>
        <taxon>Actinomycetota</taxon>
        <taxon>Actinomycetes</taxon>
        <taxon>Streptosporangiales</taxon>
        <taxon>Thermomonosporaceae</taxon>
        <taxon>Actinocorallia</taxon>
    </lineage>
</organism>
<dbReference type="Proteomes" id="UP001501237">
    <property type="component" value="Unassembled WGS sequence"/>
</dbReference>
<evidence type="ECO:0000313" key="1">
    <source>
        <dbReference type="EMBL" id="GAA3203145.1"/>
    </source>
</evidence>
<protein>
    <submittedName>
        <fullName evidence="1">Uncharacterized protein</fullName>
    </submittedName>
</protein>
<name>A0ABP6Q728_9ACTN</name>
<evidence type="ECO:0000313" key="2">
    <source>
        <dbReference type="Proteomes" id="UP001501237"/>
    </source>
</evidence>
<accession>A0ABP6Q728</accession>
<reference evidence="2" key="1">
    <citation type="journal article" date="2019" name="Int. J. Syst. Evol. Microbiol.">
        <title>The Global Catalogue of Microorganisms (GCM) 10K type strain sequencing project: providing services to taxonomists for standard genome sequencing and annotation.</title>
        <authorList>
            <consortium name="The Broad Institute Genomics Platform"/>
            <consortium name="The Broad Institute Genome Sequencing Center for Infectious Disease"/>
            <person name="Wu L."/>
            <person name="Ma J."/>
        </authorList>
    </citation>
    <scope>NUCLEOTIDE SEQUENCE [LARGE SCALE GENOMIC DNA]</scope>
    <source>
        <strain evidence="2">JCM 9377</strain>
    </source>
</reference>
<proteinExistence type="predicted"/>
<comment type="caution">
    <text evidence="1">The sequence shown here is derived from an EMBL/GenBank/DDBJ whole genome shotgun (WGS) entry which is preliminary data.</text>
</comment>
<sequence>MTGSGAAGAARERVEAVGDDLGARLGLATAFYRDGIERYGRAELGFLRWEIARGVLDPADGSPWWRAVNDRLLRDKTEAALLEAGTRGPASGPSVALWRRFLRAPSPAAWYLAHNSSIVGGYLVHEDLAERELPAERFMINVALLRVLYTHALVAWPRLALGRLAALGPRLGDPRGRSVGAFLDLRNSFPQDYPLTGGTVTDVARQEGVLAQILDHGVIVPRLRRLYAVAASELPEPRLAALLRPDGVPCYADPAIDGSVFVTPRRLARVATLVTVPR</sequence>
<dbReference type="RefSeq" id="WP_344824352.1">
    <property type="nucleotide sequence ID" value="NZ_BAAAUV010000004.1"/>
</dbReference>
<keyword evidence="2" id="KW-1185">Reference proteome</keyword>
<gene>
    <name evidence="1" type="ORF">GCM10010468_17110</name>
</gene>
<dbReference type="EMBL" id="BAAAUV010000004">
    <property type="protein sequence ID" value="GAA3203145.1"/>
    <property type="molecule type" value="Genomic_DNA"/>
</dbReference>